<dbReference type="AlphaFoldDB" id="A0AAD5XQA5"/>
<evidence type="ECO:0000313" key="1">
    <source>
        <dbReference type="EMBL" id="KAJ3174800.1"/>
    </source>
</evidence>
<name>A0AAD5XQA5_9FUNG</name>
<protein>
    <submittedName>
        <fullName evidence="1">Uncharacterized protein</fullName>
    </submittedName>
</protein>
<dbReference type="Proteomes" id="UP001212152">
    <property type="component" value="Unassembled WGS sequence"/>
</dbReference>
<evidence type="ECO:0000313" key="2">
    <source>
        <dbReference type="Proteomes" id="UP001212152"/>
    </source>
</evidence>
<organism evidence="1 2">
    <name type="scientific">Geranomyces variabilis</name>
    <dbReference type="NCBI Taxonomy" id="109894"/>
    <lineage>
        <taxon>Eukaryota</taxon>
        <taxon>Fungi</taxon>
        <taxon>Fungi incertae sedis</taxon>
        <taxon>Chytridiomycota</taxon>
        <taxon>Chytridiomycota incertae sedis</taxon>
        <taxon>Chytridiomycetes</taxon>
        <taxon>Spizellomycetales</taxon>
        <taxon>Powellomycetaceae</taxon>
        <taxon>Geranomyces</taxon>
    </lineage>
</organism>
<reference evidence="1" key="1">
    <citation type="submission" date="2020-05" db="EMBL/GenBank/DDBJ databases">
        <title>Phylogenomic resolution of chytrid fungi.</title>
        <authorList>
            <person name="Stajich J.E."/>
            <person name="Amses K."/>
            <person name="Simmons R."/>
            <person name="Seto K."/>
            <person name="Myers J."/>
            <person name="Bonds A."/>
            <person name="Quandt C.A."/>
            <person name="Barry K."/>
            <person name="Liu P."/>
            <person name="Grigoriev I."/>
            <person name="Longcore J.E."/>
            <person name="James T.Y."/>
        </authorList>
    </citation>
    <scope>NUCLEOTIDE SEQUENCE</scope>
    <source>
        <strain evidence="1">JEL0379</strain>
    </source>
</reference>
<dbReference type="EMBL" id="JADGJQ010000060">
    <property type="protein sequence ID" value="KAJ3174800.1"/>
    <property type="molecule type" value="Genomic_DNA"/>
</dbReference>
<gene>
    <name evidence="1" type="ORF">HDU87_006916</name>
</gene>
<comment type="caution">
    <text evidence="1">The sequence shown here is derived from an EMBL/GenBank/DDBJ whole genome shotgun (WGS) entry which is preliminary data.</text>
</comment>
<accession>A0AAD5XQA5</accession>
<sequence>MAPTKKQVRFPANIETAADRCWEQLERERDAYAKELLERKRRDAVYMAKRRAKEEEAARLAAAARQQENATEVVAAAATEG</sequence>
<proteinExistence type="predicted"/>
<keyword evidence="2" id="KW-1185">Reference proteome</keyword>